<comment type="caution">
    <text evidence="2">The sequence shown here is derived from an EMBL/GenBank/DDBJ whole genome shotgun (WGS) entry which is preliminary data.</text>
</comment>
<evidence type="ECO:0000313" key="3">
    <source>
        <dbReference type="Proteomes" id="UP000597877"/>
    </source>
</evidence>
<proteinExistence type="predicted"/>
<keyword evidence="1" id="KW-0175">Coiled coil</keyword>
<name>A0ABR7F1F8_9FIRM</name>
<accession>A0ABR7F1F8</accession>
<evidence type="ECO:0000313" key="2">
    <source>
        <dbReference type="EMBL" id="MBC5667436.1"/>
    </source>
</evidence>
<sequence length="1527" mass="172361">MFSDSRLLTSDDNELDALFDTKGITKYRQNIKDFLTDTKYGTKDLSTFKQYLKDNNIAFSGFSKVVNAGKTAIKSFGASLASMAAMWAIMEVVSWAATAIDNYVNRVKYAKEALDDFSSSVKDQESSLSSNNQWIQQNGDRYAKLAKGVNEYGHNISLTSDEFSEYRNITKEIANMFPEMVSGYNDQNDAIIKNKGSVEALTKAYEDQKKAYYATIRGKSDETFSDFKTATEDDYKKITELRNMMKNGFRTPGYSSPAVGNAPSVWDVLDNDTVYALQEEQRQLKSEGKVGMYTDFSQLTPQLQQKIRDVFTNLNNTIDAESEKVRPILTAYLYSDTSGYDKLDDDAKNAVQSFIQNVDNTFFESFDSDIDMETWITENVINPLKDGINSEDLAVRIQTLFSLNKKDYDSYADYVKAVLDLINSLQNQTGKDGKKIYSKTQIDNLKTKFGVGDVDSEGNVSGNKLIEQTQKKYSQIKGANEYIKTLNEDELRYVNNVKGEVKTLEDLKNKVKSLNAKNQDTSDSKKKSFKQAWKDLDNVDSKSDMKNTKKDLLALAQAGKLTEKTFKRTKGTKTWLSQMGIDATTAVKKINKLIDASKQLATLKSSVKSLQTALNEKKENGVVGADTLSSMESEFSNLKSWDDYRNKLGSTTSTIEQCREAQNKLATEYINSNDFLSQLVDTNGKVKESTKQYYIEQLKELGVKNAIEVVEAQIKKQKLELLIADAKLDTSFKTEINNLINEGIQLGYNENAIKKYVLKKALANKNSLKTSDSIKNLKALAKQLGITGEAMLSFVTLEGLKKTYENITKSGNADTQHALPSLQKQISAEEKNLKKLIKKDVRITDADIGDAGKYGGVNIGNGKGSGSSSSSSNKVFDWIEVRLKRLENKVKKTVDNINDYASKKTKNGLFKQAKKQYDDLLHGYEIAAKKYKKKLDRINLSSDLKKKIQSGDYSIQTIKESAKKGKSKKSQKSVLDAIDSYQEYWDKYTGARDNIIETKNNKRELIKKQLEDDISDLEDDLDLLQYEADKTQSRIDKNETKGFIATKSDYKEEISNSKKQINKWNQEKKAYQAYLKDNKIASSSDEYQDIKQKIRDIDKNISDAEKNQLEWNKSISELPYQSLEKFKNILDAISSRYEKIISFWESQGHTKNESQITKQISIGLNGLSQLKKERDEKWSQINKTLSDKGLNSSQKKQFKALYEGMREGTITVDQFYKSISKLGISKKTFDSWDGLRDKLQEVDGLDGDILDKQAEIENNYDDLLTPWINSIQDLIDKINDLNDAQSKAVELEKLQQALQSVKQNKKNLIYHEDYAFNYEADNSAVKEAQDNLDDYYNQEQLDTLNKILDWLNDHKDDVNFFDENGKPLYKTVDEAVRAVTKGMTEGMSDSVKKMFDSLTFSIDKNGKITASVPKYVAGTKYAKGGMSIVGEKGAELRLLNSGDQILPHDVTDNLWKFGVNPTKMILDNIQIPDMSNLVKNTGGEVVNNNVSIGTVSIPHINDLSKANDVFNALAGLSSYAHQQANKR</sequence>
<dbReference type="RefSeq" id="WP_186840217.1">
    <property type="nucleotide sequence ID" value="NZ_JACOOZ010000003.1"/>
</dbReference>
<feature type="coiled-coil region" evidence="1">
    <location>
        <begin position="1281"/>
        <end position="1338"/>
    </location>
</feature>
<evidence type="ECO:0000256" key="1">
    <source>
        <dbReference type="SAM" id="Coils"/>
    </source>
</evidence>
<feature type="coiled-coil region" evidence="1">
    <location>
        <begin position="497"/>
        <end position="524"/>
    </location>
</feature>
<keyword evidence="3" id="KW-1185">Reference proteome</keyword>
<gene>
    <name evidence="2" type="ORF">H8S00_05490</name>
</gene>
<organism evidence="2 3">
    <name type="scientific">Eubacterium segne</name>
    <dbReference type="NCBI Taxonomy" id="2763045"/>
    <lineage>
        <taxon>Bacteria</taxon>
        <taxon>Bacillati</taxon>
        <taxon>Bacillota</taxon>
        <taxon>Clostridia</taxon>
        <taxon>Eubacteriales</taxon>
        <taxon>Eubacteriaceae</taxon>
        <taxon>Eubacterium</taxon>
    </lineage>
</organism>
<evidence type="ECO:0008006" key="4">
    <source>
        <dbReference type="Google" id="ProtNLM"/>
    </source>
</evidence>
<dbReference type="EMBL" id="JACOOZ010000003">
    <property type="protein sequence ID" value="MBC5667436.1"/>
    <property type="molecule type" value="Genomic_DNA"/>
</dbReference>
<reference evidence="2 3" key="1">
    <citation type="submission" date="2020-08" db="EMBL/GenBank/DDBJ databases">
        <title>Genome public.</title>
        <authorList>
            <person name="Liu C."/>
            <person name="Sun Q."/>
        </authorList>
    </citation>
    <scope>NUCLEOTIDE SEQUENCE [LARGE SCALE GENOMIC DNA]</scope>
    <source>
        <strain evidence="2 3">BX4</strain>
    </source>
</reference>
<dbReference type="Proteomes" id="UP000597877">
    <property type="component" value="Unassembled WGS sequence"/>
</dbReference>
<feature type="coiled-coil region" evidence="1">
    <location>
        <begin position="1000"/>
        <end position="1107"/>
    </location>
</feature>
<protein>
    <recommendedName>
        <fullName evidence="4">Phage tail tape measure protein</fullName>
    </recommendedName>
</protein>